<reference evidence="4 5" key="1">
    <citation type="submission" date="2017-01" db="EMBL/GenBank/DDBJ databases">
        <title>Genome sequencing of Arcobacter sp. LPB0137.</title>
        <authorList>
            <person name="Lee G.-W."/>
            <person name="Yi H."/>
        </authorList>
    </citation>
    <scope>NUCLEOTIDE SEQUENCE [LARGE SCALE GENOMIC DNA]</scope>
    <source>
        <strain evidence="4 5">LPB0137</strain>
    </source>
</reference>
<dbReference type="KEGG" id="alp:LPB137_07655"/>
<dbReference type="SUPFAM" id="SSF55785">
    <property type="entry name" value="PYP-like sensor domain (PAS domain)"/>
    <property type="match status" value="1"/>
</dbReference>
<feature type="domain" description="EAL" evidence="2">
    <location>
        <begin position="429"/>
        <end position="678"/>
    </location>
</feature>
<dbReference type="SMART" id="SM00052">
    <property type="entry name" value="EAL"/>
    <property type="match status" value="1"/>
</dbReference>
<evidence type="ECO:0000313" key="4">
    <source>
        <dbReference type="EMBL" id="APW65735.1"/>
    </source>
</evidence>
<dbReference type="Pfam" id="PF13426">
    <property type="entry name" value="PAS_9"/>
    <property type="match status" value="2"/>
</dbReference>
<dbReference type="AlphaFoldDB" id="A0A1P8KMJ3"/>
<dbReference type="PROSITE" id="PS50883">
    <property type="entry name" value="EAL"/>
    <property type="match status" value="1"/>
</dbReference>
<dbReference type="CDD" id="cd01949">
    <property type="entry name" value="GGDEF"/>
    <property type="match status" value="1"/>
</dbReference>
<dbReference type="Proteomes" id="UP000186074">
    <property type="component" value="Chromosome"/>
</dbReference>
<dbReference type="FunFam" id="3.30.70.270:FF:000001">
    <property type="entry name" value="Diguanylate cyclase domain protein"/>
    <property type="match status" value="1"/>
</dbReference>
<dbReference type="NCBIfam" id="TIGR00229">
    <property type="entry name" value="sensory_box"/>
    <property type="match status" value="1"/>
</dbReference>
<dbReference type="Pfam" id="PF00990">
    <property type="entry name" value="GGDEF"/>
    <property type="match status" value="1"/>
</dbReference>
<dbReference type="CDD" id="cd00130">
    <property type="entry name" value="PAS"/>
    <property type="match status" value="1"/>
</dbReference>
<evidence type="ECO:0000259" key="1">
    <source>
        <dbReference type="PROSITE" id="PS50112"/>
    </source>
</evidence>
<dbReference type="PANTHER" id="PTHR44757">
    <property type="entry name" value="DIGUANYLATE CYCLASE DGCP"/>
    <property type="match status" value="1"/>
</dbReference>
<dbReference type="Pfam" id="PF00563">
    <property type="entry name" value="EAL"/>
    <property type="match status" value="1"/>
</dbReference>
<organism evidence="4 5">
    <name type="scientific">Poseidonibacter parvus</name>
    <dbReference type="NCBI Taxonomy" id="1850254"/>
    <lineage>
        <taxon>Bacteria</taxon>
        <taxon>Pseudomonadati</taxon>
        <taxon>Campylobacterota</taxon>
        <taxon>Epsilonproteobacteria</taxon>
        <taxon>Campylobacterales</taxon>
        <taxon>Arcobacteraceae</taxon>
        <taxon>Poseidonibacter</taxon>
    </lineage>
</organism>
<dbReference type="NCBIfam" id="TIGR00254">
    <property type="entry name" value="GGDEF"/>
    <property type="match status" value="1"/>
</dbReference>
<dbReference type="PROSITE" id="PS50887">
    <property type="entry name" value="GGDEF"/>
    <property type="match status" value="1"/>
</dbReference>
<dbReference type="InterPro" id="IPR035919">
    <property type="entry name" value="EAL_sf"/>
</dbReference>
<proteinExistence type="predicted"/>
<keyword evidence="5" id="KW-1185">Reference proteome</keyword>
<dbReference type="SUPFAM" id="SSF141868">
    <property type="entry name" value="EAL domain-like"/>
    <property type="match status" value="1"/>
</dbReference>
<dbReference type="Gene3D" id="3.30.450.20">
    <property type="entry name" value="PAS domain"/>
    <property type="match status" value="1"/>
</dbReference>
<gene>
    <name evidence="4" type="ORF">LPB137_07655</name>
</gene>
<evidence type="ECO:0000259" key="2">
    <source>
        <dbReference type="PROSITE" id="PS50883"/>
    </source>
</evidence>
<dbReference type="InterPro" id="IPR001633">
    <property type="entry name" value="EAL_dom"/>
</dbReference>
<dbReference type="InterPro" id="IPR029787">
    <property type="entry name" value="Nucleotide_cyclase"/>
</dbReference>
<dbReference type="STRING" id="1850254.LPB137_07655"/>
<dbReference type="PANTHER" id="PTHR44757:SF2">
    <property type="entry name" value="BIOFILM ARCHITECTURE MAINTENANCE PROTEIN MBAA"/>
    <property type="match status" value="1"/>
</dbReference>
<dbReference type="InterPro" id="IPR000014">
    <property type="entry name" value="PAS"/>
</dbReference>
<dbReference type="Gene3D" id="3.20.20.450">
    <property type="entry name" value="EAL domain"/>
    <property type="match status" value="1"/>
</dbReference>
<dbReference type="Gene3D" id="3.30.70.270">
    <property type="match status" value="1"/>
</dbReference>
<sequence>MFKSMETAIDASGILVYSIDLETNEIIYANKNAKDIFGNVVGKTCYKVLQKNQKNPCSFCPITNQLTTSFPHSLESTYQWANKNSLNNEHYMFISHITKSEDNRKVNMQLGINITKEKVLEEKILEEKDNFITFFKTLINSTLEGIMVYDENLNCFQTNTIAPKLLSYKNDEMINKYLFDFIAPSSFNLIKNIIHEHNQEVYEVELLTKKGLILPVNLRIKELTLLGKKIKIVAIIDISEEKRKEKMILELAQYDSLTKIPNRSLFKKQLLTMAKRNRRSNSYGAILFIDLDHFKMVNDTKGHNIGDMVLIETTKRIQKVLRQTDLLSRLGGDEFIIALDLNESNKEDVINNVNFVAEKILEEIKKPYLISNFDLRLTASIGIVLFKDENQKIEDLMSFADTAMYNAKENGKNKYSYFDPQLQQIIKEKADLTKCLRDAIENEKMAVYYQLQILIKNNQDKIIGVEALIRWKDKEKGIISPDQFIPLAEETALIIPLGNWIIKEVMKQLKEWENDSIKKDWRISINISYRQFEQENFLEILTSLIEEYKINPSKLRLELTENLLIKDTQNVLRKINHLHKMGITLSIDDFGTGYSSLAYLKQLSINELKIDQSFIRDLVVDPNDSIIVETMLSIGSKFNLEVIAEGVETKEQHSKLSSMGCNLFQGYLFGKPSLPKFL</sequence>
<dbReference type="InterPro" id="IPR035965">
    <property type="entry name" value="PAS-like_dom_sf"/>
</dbReference>
<dbReference type="EMBL" id="CP019070">
    <property type="protein sequence ID" value="APW65735.1"/>
    <property type="molecule type" value="Genomic_DNA"/>
</dbReference>
<evidence type="ECO:0000313" key="5">
    <source>
        <dbReference type="Proteomes" id="UP000186074"/>
    </source>
</evidence>
<dbReference type="RefSeq" id="WP_076086610.1">
    <property type="nucleotide sequence ID" value="NZ_CP019070.1"/>
</dbReference>
<protein>
    <submittedName>
        <fullName evidence="4">Diguanylate cyclase</fullName>
    </submittedName>
</protein>
<feature type="domain" description="GGDEF" evidence="3">
    <location>
        <begin position="282"/>
        <end position="420"/>
    </location>
</feature>
<dbReference type="SMART" id="SM00267">
    <property type="entry name" value="GGDEF"/>
    <property type="match status" value="1"/>
</dbReference>
<dbReference type="GO" id="GO:0003824">
    <property type="term" value="F:catalytic activity"/>
    <property type="evidence" value="ECO:0007669"/>
    <property type="project" value="UniProtKB-ARBA"/>
</dbReference>
<feature type="domain" description="PAS" evidence="1">
    <location>
        <begin position="135"/>
        <end position="196"/>
    </location>
</feature>
<dbReference type="InterPro" id="IPR043128">
    <property type="entry name" value="Rev_trsase/Diguanyl_cyclase"/>
</dbReference>
<dbReference type="SUPFAM" id="SSF55073">
    <property type="entry name" value="Nucleotide cyclase"/>
    <property type="match status" value="1"/>
</dbReference>
<name>A0A1P8KMJ3_9BACT</name>
<dbReference type="SMART" id="SM00091">
    <property type="entry name" value="PAS"/>
    <property type="match status" value="2"/>
</dbReference>
<dbReference type="CDD" id="cd01948">
    <property type="entry name" value="EAL"/>
    <property type="match status" value="1"/>
</dbReference>
<dbReference type="OrthoDB" id="5372181at2"/>
<evidence type="ECO:0000259" key="3">
    <source>
        <dbReference type="PROSITE" id="PS50887"/>
    </source>
</evidence>
<accession>A0A1P8KMJ3</accession>
<dbReference type="PROSITE" id="PS50112">
    <property type="entry name" value="PAS"/>
    <property type="match status" value="1"/>
</dbReference>
<dbReference type="InterPro" id="IPR000160">
    <property type="entry name" value="GGDEF_dom"/>
</dbReference>
<dbReference type="InterPro" id="IPR052155">
    <property type="entry name" value="Biofilm_reg_signaling"/>
</dbReference>